<dbReference type="InterPro" id="IPR007720">
    <property type="entry name" value="PigQ/GPI1"/>
</dbReference>
<evidence type="ECO:0000256" key="1">
    <source>
        <dbReference type="SAM" id="Phobius"/>
    </source>
</evidence>
<dbReference type="GO" id="GO:0016020">
    <property type="term" value="C:membrane"/>
    <property type="evidence" value="ECO:0007669"/>
    <property type="project" value="InterPro"/>
</dbReference>
<keyword evidence="1" id="KW-0812">Transmembrane</keyword>
<dbReference type="Pfam" id="PF05024">
    <property type="entry name" value="Gpi1"/>
    <property type="match status" value="1"/>
</dbReference>
<evidence type="ECO:0000313" key="3">
    <source>
        <dbReference type="Proteomes" id="UP000005408"/>
    </source>
</evidence>
<keyword evidence="3" id="KW-1185">Reference proteome</keyword>
<dbReference type="PANTHER" id="PTHR21329:SF3">
    <property type="entry name" value="PHOSPHATIDYLINOSITOL N-ACETYLGLUCOSAMINYLTRANSFERASE SUBUNIT Q"/>
    <property type="match status" value="1"/>
</dbReference>
<protein>
    <recommendedName>
        <fullName evidence="4">Phosphatidylinositol N-acetylglucosaminyltransferase subunit Q</fullName>
    </recommendedName>
</protein>
<dbReference type="OrthoDB" id="70250at2759"/>
<feature type="transmembrane region" description="Helical" evidence="1">
    <location>
        <begin position="417"/>
        <end position="439"/>
    </location>
</feature>
<dbReference type="GO" id="GO:0005783">
    <property type="term" value="C:endoplasmic reticulum"/>
    <property type="evidence" value="ECO:0007669"/>
    <property type="project" value="TreeGrafter"/>
</dbReference>
<organism evidence="2 3">
    <name type="scientific">Magallana gigas</name>
    <name type="common">Pacific oyster</name>
    <name type="synonym">Crassostrea gigas</name>
    <dbReference type="NCBI Taxonomy" id="29159"/>
    <lineage>
        <taxon>Eukaryota</taxon>
        <taxon>Metazoa</taxon>
        <taxon>Spiralia</taxon>
        <taxon>Lophotrochozoa</taxon>
        <taxon>Mollusca</taxon>
        <taxon>Bivalvia</taxon>
        <taxon>Autobranchia</taxon>
        <taxon>Pteriomorphia</taxon>
        <taxon>Ostreida</taxon>
        <taxon>Ostreoidea</taxon>
        <taxon>Ostreidae</taxon>
        <taxon>Magallana</taxon>
    </lineage>
</organism>
<dbReference type="Proteomes" id="UP000005408">
    <property type="component" value="Unassembled WGS sequence"/>
</dbReference>
<dbReference type="OMA" id="GRLIYPW"/>
<dbReference type="GO" id="GO:0006506">
    <property type="term" value="P:GPI anchor biosynthetic process"/>
    <property type="evidence" value="ECO:0007669"/>
    <property type="project" value="InterPro"/>
</dbReference>
<feature type="transmembrane region" description="Helical" evidence="1">
    <location>
        <begin position="244"/>
        <end position="264"/>
    </location>
</feature>
<dbReference type="AlphaFoldDB" id="A0A8W8IML1"/>
<proteinExistence type="predicted"/>
<keyword evidence="1" id="KW-0472">Membrane</keyword>
<feature type="transmembrane region" description="Helical" evidence="1">
    <location>
        <begin position="293"/>
        <end position="317"/>
    </location>
</feature>
<sequence>MWNVFVPSCILNRKSGKLYGRVIGEERLVLIDEDSVHATHGDKSIGTFRKLVEEESNENKNKIKRFNKCIFIDLCCNTDGDISCDIINNSEKLECNVVVFEPQQFVDSYFLNWNKLTETKSENIVDTLSRLLSLVDLNEARTVLLQKLQCMVIFLFQIIGYLLDNRVARLGPLKFVASCSSLLDHQISRRQEYLNARGGDHRLSRTQLGLANVCLRQFLDTMLGMTVMYVFFHNNLSDQLAADIITWAYAVADYLYSLVTWLMGAPAGLKLNKQLTEFLGHFFLYHIHLWKGYLVILQPVLSSVLWSASLLGVLGLTSQLCFLRDVLSMMTLHIYCFYVYAARIYQFQVYALSAFWRLFRGKKWNMLRQRLDSVRYNVDQLFLGTLLFTILLFTLPTFALYYVVFTLLRLIVLTAHQAIHTIVQTIDIFPLFSVVMWCLNFRQMTGDVLFTCVTQKSSNLLPVFSLQIIQMPIRKLLSRSENPFRKAQEKKYLWSSLIGDLVWGRLIYPWVEVSHP</sequence>
<feature type="transmembrane region" description="Helical" evidence="1">
    <location>
        <begin position="337"/>
        <end position="359"/>
    </location>
</feature>
<evidence type="ECO:0008006" key="4">
    <source>
        <dbReference type="Google" id="ProtNLM"/>
    </source>
</evidence>
<feature type="transmembrane region" description="Helical" evidence="1">
    <location>
        <begin position="380"/>
        <end position="405"/>
    </location>
</feature>
<accession>A0A8W8IML1</accession>
<evidence type="ECO:0000313" key="2">
    <source>
        <dbReference type="EnsemblMetazoa" id="G1481.2:cds"/>
    </source>
</evidence>
<name>A0A8W8IML1_MAGGI</name>
<feature type="transmembrane region" description="Helical" evidence="1">
    <location>
        <begin position="213"/>
        <end position="232"/>
    </location>
</feature>
<reference evidence="2" key="1">
    <citation type="submission" date="2022-08" db="UniProtKB">
        <authorList>
            <consortium name="EnsemblMetazoa"/>
        </authorList>
    </citation>
    <scope>IDENTIFICATION</scope>
    <source>
        <strain evidence="2">05x7-T-G4-1.051#20</strain>
    </source>
</reference>
<dbReference type="EnsemblMetazoa" id="G1481.2">
    <property type="protein sequence ID" value="G1481.2:cds"/>
    <property type="gene ID" value="G1481"/>
</dbReference>
<keyword evidence="1" id="KW-1133">Transmembrane helix</keyword>
<dbReference type="PANTHER" id="PTHR21329">
    <property type="entry name" value="PHOSPHATIDYLINOSITOL N-ACETYLGLUCOSAMINYLTRANSFERASE SUBUNIT Q-RELATED"/>
    <property type="match status" value="1"/>
</dbReference>